<evidence type="ECO:0008006" key="3">
    <source>
        <dbReference type="Google" id="ProtNLM"/>
    </source>
</evidence>
<protein>
    <recommendedName>
        <fullName evidence="3">FlgN protein</fullName>
    </recommendedName>
</protein>
<sequence>MREGYMKELLSAVLTEMQKKYRYMNEVQRLTKELGEGLSSDDKLVTRMVLEMRGKELEKISNCDAGIQRLLSNTDEDVQERVCAVLGGDAPADVPDEDENAVWKQIADTIQATKRIWGQTVEIDRILSSRLAGGDSYYRK</sequence>
<dbReference type="Proteomes" id="UP000254051">
    <property type="component" value="Unassembled WGS sequence"/>
</dbReference>
<dbReference type="RefSeq" id="WP_109708726.1">
    <property type="nucleotide sequence ID" value="NZ_QGDS01000001.1"/>
</dbReference>
<name>A0A316A655_9FIRM</name>
<evidence type="ECO:0000313" key="1">
    <source>
        <dbReference type="EMBL" id="SUQ12728.1"/>
    </source>
</evidence>
<accession>A0A316A655</accession>
<reference evidence="2" key="1">
    <citation type="submission" date="2017-07" db="EMBL/GenBank/DDBJ databases">
        <authorList>
            <person name="Varghese N."/>
            <person name="Submissions S."/>
        </authorList>
    </citation>
    <scope>NUCLEOTIDE SEQUENCE [LARGE SCALE GENOMIC DNA]</scope>
    <source>
        <strain evidence="2">NLAE-zl-C134</strain>
    </source>
</reference>
<proteinExistence type="predicted"/>
<keyword evidence="2" id="KW-1185">Reference proteome</keyword>
<organism evidence="1 2">
    <name type="scientific">Faecalicatena contorta</name>
    <dbReference type="NCBI Taxonomy" id="39482"/>
    <lineage>
        <taxon>Bacteria</taxon>
        <taxon>Bacillati</taxon>
        <taxon>Bacillota</taxon>
        <taxon>Clostridia</taxon>
        <taxon>Lachnospirales</taxon>
        <taxon>Lachnospiraceae</taxon>
        <taxon>Faecalicatena</taxon>
    </lineage>
</organism>
<evidence type="ECO:0000313" key="2">
    <source>
        <dbReference type="Proteomes" id="UP000254051"/>
    </source>
</evidence>
<dbReference type="EMBL" id="UHJJ01000001">
    <property type="protein sequence ID" value="SUQ12728.1"/>
    <property type="molecule type" value="Genomic_DNA"/>
</dbReference>
<dbReference type="OrthoDB" id="1908375at2"/>
<dbReference type="AlphaFoldDB" id="A0A316A655"/>
<gene>
    <name evidence="1" type="ORF">SAMN05216529_101625</name>
</gene>